<feature type="domain" description="HTH tetR-type" evidence="3">
    <location>
        <begin position="13"/>
        <end position="73"/>
    </location>
</feature>
<proteinExistence type="predicted"/>
<name>A0ABN6F7B3_9BACT</name>
<dbReference type="SUPFAM" id="SSF48498">
    <property type="entry name" value="Tetracyclin repressor-like, C-terminal domain"/>
    <property type="match status" value="1"/>
</dbReference>
<evidence type="ECO:0000256" key="1">
    <source>
        <dbReference type="ARBA" id="ARBA00023125"/>
    </source>
</evidence>
<protein>
    <recommendedName>
        <fullName evidence="3">HTH tetR-type domain-containing protein</fullName>
    </recommendedName>
</protein>
<gene>
    <name evidence="4" type="ORF">DSLASN_25860</name>
</gene>
<evidence type="ECO:0000256" key="2">
    <source>
        <dbReference type="PROSITE-ProRule" id="PRU00335"/>
    </source>
</evidence>
<accession>A0ABN6F7B3</accession>
<dbReference type="SUPFAM" id="SSF46689">
    <property type="entry name" value="Homeodomain-like"/>
    <property type="match status" value="1"/>
</dbReference>
<dbReference type="RefSeq" id="WP_236888387.1">
    <property type="nucleotide sequence ID" value="NZ_AP024488.1"/>
</dbReference>
<reference evidence="4 5" key="1">
    <citation type="submission" date="2021-02" db="EMBL/GenBank/DDBJ databases">
        <title>Complete genome of Desulfoluna sp. strain ASN36.</title>
        <authorList>
            <person name="Takahashi A."/>
            <person name="Kojima H."/>
            <person name="Fukui M."/>
        </authorList>
    </citation>
    <scope>NUCLEOTIDE SEQUENCE [LARGE SCALE GENOMIC DNA]</scope>
    <source>
        <strain evidence="4 5">ASN36</strain>
    </source>
</reference>
<dbReference type="PANTHER" id="PTHR30055">
    <property type="entry name" value="HTH-TYPE TRANSCRIPTIONAL REGULATOR RUTR"/>
    <property type="match status" value="1"/>
</dbReference>
<dbReference type="Gene3D" id="1.10.357.10">
    <property type="entry name" value="Tetracycline Repressor, domain 2"/>
    <property type="match status" value="1"/>
</dbReference>
<dbReference type="Proteomes" id="UP001320148">
    <property type="component" value="Chromosome"/>
</dbReference>
<dbReference type="Pfam" id="PF00440">
    <property type="entry name" value="TetR_N"/>
    <property type="match status" value="1"/>
</dbReference>
<evidence type="ECO:0000259" key="3">
    <source>
        <dbReference type="PROSITE" id="PS50977"/>
    </source>
</evidence>
<sequence>MITLTEIKDTSQLSRQEQILMTALRLFTDRGYFNTSIHDIQRESKVSIGSIYHYFKNKEGIARELFIGLVAAMDEGMDQIDLSHTTAHDRCRAALAWLMELTRRSPSVMQFILYARHREFLPEEKPICSSGPFLRMKEMVRRGMDEGEIRAMDLTVASASLFGSGIRMIHLQLDGVLEQPVESYLDEVWDCAWRSVKTG</sequence>
<dbReference type="InterPro" id="IPR001647">
    <property type="entry name" value="HTH_TetR"/>
</dbReference>
<keyword evidence="1 2" id="KW-0238">DNA-binding</keyword>
<feature type="DNA-binding region" description="H-T-H motif" evidence="2">
    <location>
        <begin position="36"/>
        <end position="55"/>
    </location>
</feature>
<evidence type="ECO:0000313" key="5">
    <source>
        <dbReference type="Proteomes" id="UP001320148"/>
    </source>
</evidence>
<organism evidence="4 5">
    <name type="scientific">Desulfoluna limicola</name>
    <dbReference type="NCBI Taxonomy" id="2810562"/>
    <lineage>
        <taxon>Bacteria</taxon>
        <taxon>Pseudomonadati</taxon>
        <taxon>Thermodesulfobacteriota</taxon>
        <taxon>Desulfobacteria</taxon>
        <taxon>Desulfobacterales</taxon>
        <taxon>Desulfolunaceae</taxon>
        <taxon>Desulfoluna</taxon>
    </lineage>
</organism>
<dbReference type="PROSITE" id="PS01081">
    <property type="entry name" value="HTH_TETR_1"/>
    <property type="match status" value="1"/>
</dbReference>
<dbReference type="PROSITE" id="PS50977">
    <property type="entry name" value="HTH_TETR_2"/>
    <property type="match status" value="1"/>
</dbReference>
<keyword evidence="5" id="KW-1185">Reference proteome</keyword>
<dbReference type="InterPro" id="IPR009057">
    <property type="entry name" value="Homeodomain-like_sf"/>
</dbReference>
<dbReference type="EMBL" id="AP024488">
    <property type="protein sequence ID" value="BCS96954.1"/>
    <property type="molecule type" value="Genomic_DNA"/>
</dbReference>
<dbReference type="InterPro" id="IPR050109">
    <property type="entry name" value="HTH-type_TetR-like_transc_reg"/>
</dbReference>
<dbReference type="InterPro" id="IPR036271">
    <property type="entry name" value="Tet_transcr_reg_TetR-rel_C_sf"/>
</dbReference>
<dbReference type="PRINTS" id="PR00455">
    <property type="entry name" value="HTHTETR"/>
</dbReference>
<evidence type="ECO:0000313" key="4">
    <source>
        <dbReference type="EMBL" id="BCS96954.1"/>
    </source>
</evidence>
<dbReference type="InterPro" id="IPR023772">
    <property type="entry name" value="DNA-bd_HTH_TetR-type_CS"/>
</dbReference>